<evidence type="ECO:0000256" key="4">
    <source>
        <dbReference type="ARBA" id="ARBA00022475"/>
    </source>
</evidence>
<organism evidence="8 9">
    <name type="scientific">Acetobacter pasteurianus</name>
    <name type="common">Acetobacter turbidans</name>
    <dbReference type="NCBI Taxonomy" id="438"/>
    <lineage>
        <taxon>Bacteria</taxon>
        <taxon>Pseudomonadati</taxon>
        <taxon>Pseudomonadota</taxon>
        <taxon>Alphaproteobacteria</taxon>
        <taxon>Acetobacterales</taxon>
        <taxon>Acetobacteraceae</taxon>
        <taxon>Acetobacter</taxon>
    </lineage>
</organism>
<dbReference type="Pfam" id="PF01594">
    <property type="entry name" value="AI-2E_transport"/>
    <property type="match status" value="1"/>
</dbReference>
<evidence type="ECO:0000313" key="9">
    <source>
        <dbReference type="Proteomes" id="UP000093796"/>
    </source>
</evidence>
<sequence>MIPETSASEQKPELTTGTRPVLVALFACTLVLGAVWILEPFIPALIWAGTIAVTMWPLLLRLQAWLHGSRKMAISCTLLVALALFVLPFWMAVSTVVKHADAFGRIIPYIKSLKLPDLPEKLLHLPLVGEYLGKWWQHLQNMKPMDIVQQAVPQPDQIMHYLMSYAGSIGMLAVQFLLTLIILAAFLAKAEYLITTSEKLVGTLSGKRGQEMLELAVRTIRGVALGVTLTAIVESLVGGGGMYLTGVPWASILTAVTFMACLLQAGPGITLFPAVIWVYFDKGMVPAIVLLAITFLTIFLDNMLRPYLIRKQADVPLVLIMMGVIGGLAALGLAGIFVGPMILSITYTLIKQWMESNQEA</sequence>
<reference evidence="8 9" key="1">
    <citation type="submission" date="2016-05" db="EMBL/GenBank/DDBJ databases">
        <title>Genome sequencing of Acetobacter pasteurianus strain SRCM100623.</title>
        <authorList>
            <person name="Song Y.R."/>
        </authorList>
    </citation>
    <scope>NUCLEOTIDE SEQUENCE [LARGE SCALE GENOMIC DNA]</scope>
    <source>
        <strain evidence="8 9">SRCM100623</strain>
    </source>
</reference>
<keyword evidence="4" id="KW-1003">Cell membrane</keyword>
<dbReference type="InterPro" id="IPR002549">
    <property type="entry name" value="AI-2E-like"/>
</dbReference>
<keyword evidence="6" id="KW-1133">Transmembrane helix</keyword>
<comment type="subcellular location">
    <subcellularLocation>
        <location evidence="1">Cell membrane</location>
        <topology evidence="1">Multi-pass membrane protein</topology>
    </subcellularLocation>
</comment>
<dbReference type="PATRIC" id="fig|438.15.peg.2664"/>
<dbReference type="RefSeq" id="WP_003630434.1">
    <property type="nucleotide sequence ID" value="NZ_LYUD01000132.1"/>
</dbReference>
<dbReference type="PANTHER" id="PTHR21716">
    <property type="entry name" value="TRANSMEMBRANE PROTEIN"/>
    <property type="match status" value="1"/>
</dbReference>
<accession>A0A1A0CY21</accession>
<dbReference type="EMBL" id="LYUD01000132">
    <property type="protein sequence ID" value="OAZ67809.1"/>
    <property type="molecule type" value="Genomic_DNA"/>
</dbReference>
<dbReference type="eggNOG" id="COG0628">
    <property type="taxonomic scope" value="Bacteria"/>
</dbReference>
<dbReference type="OrthoDB" id="8113547at2"/>
<evidence type="ECO:0000256" key="7">
    <source>
        <dbReference type="ARBA" id="ARBA00023136"/>
    </source>
</evidence>
<evidence type="ECO:0000313" key="8">
    <source>
        <dbReference type="EMBL" id="OAZ67809.1"/>
    </source>
</evidence>
<dbReference type="PANTHER" id="PTHR21716:SF67">
    <property type="entry name" value="TRANSPORT PROTEIN YDIK-RELATED"/>
    <property type="match status" value="1"/>
</dbReference>
<evidence type="ECO:0000256" key="1">
    <source>
        <dbReference type="ARBA" id="ARBA00004651"/>
    </source>
</evidence>
<dbReference type="GO" id="GO:0005886">
    <property type="term" value="C:plasma membrane"/>
    <property type="evidence" value="ECO:0007669"/>
    <property type="project" value="UniProtKB-SubCell"/>
</dbReference>
<evidence type="ECO:0000256" key="3">
    <source>
        <dbReference type="ARBA" id="ARBA00022448"/>
    </source>
</evidence>
<gene>
    <name evidence="8" type="ORF">SRCM100623_02410</name>
</gene>
<keyword evidence="7" id="KW-0472">Membrane</keyword>
<keyword evidence="5" id="KW-0812">Transmembrane</keyword>
<proteinExistence type="inferred from homology"/>
<comment type="caution">
    <text evidence="8">The sequence shown here is derived from an EMBL/GenBank/DDBJ whole genome shotgun (WGS) entry which is preliminary data.</text>
</comment>
<evidence type="ECO:0000256" key="6">
    <source>
        <dbReference type="ARBA" id="ARBA00022989"/>
    </source>
</evidence>
<comment type="similarity">
    <text evidence="2">Belongs to the autoinducer-2 exporter (AI-2E) (TC 2.A.86) family.</text>
</comment>
<evidence type="ECO:0000256" key="2">
    <source>
        <dbReference type="ARBA" id="ARBA00009773"/>
    </source>
</evidence>
<dbReference type="AlphaFoldDB" id="A0A1A0CY21"/>
<name>A0A1A0CY21_ACEPA</name>
<evidence type="ECO:0000256" key="5">
    <source>
        <dbReference type="ARBA" id="ARBA00022692"/>
    </source>
</evidence>
<protein>
    <submittedName>
        <fullName evidence="8">UPF0118 inner membrane protein YdiK</fullName>
    </submittedName>
</protein>
<keyword evidence="3" id="KW-0813">Transport</keyword>
<dbReference type="Proteomes" id="UP000093796">
    <property type="component" value="Unassembled WGS sequence"/>
</dbReference>